<accession>A0A7S0T3J2</accession>
<dbReference type="EMBL" id="HBFE01000164">
    <property type="protein sequence ID" value="CAD8724021.1"/>
    <property type="molecule type" value="Transcribed_RNA"/>
</dbReference>
<gene>
    <name evidence="2" type="ORF">EMAD1354_LOCUS98</name>
</gene>
<dbReference type="AlphaFoldDB" id="A0A7S0T3J2"/>
<sequence length="163" mass="17149">MSEELERVEWVVVGVGARRSFRNGSWLGGGRSGILAGGFGGAFSGSLIRSYGSGSGGGGGAPVFDLWAAATFERSALAHAVRTVLSRSGTVMQQHDDEENHETIRNWKKKGKREGGGGGDEEEEEKDQQVLIHARGLSSLCAVQRRGGSGPLGLHDLLDVSAT</sequence>
<organism evidence="2">
    <name type="scientific">Erythrolobus madagascarensis</name>
    <dbReference type="NCBI Taxonomy" id="708628"/>
    <lineage>
        <taxon>Eukaryota</taxon>
        <taxon>Rhodophyta</taxon>
        <taxon>Bangiophyceae</taxon>
        <taxon>Porphyridiales</taxon>
        <taxon>Porphyridiaceae</taxon>
        <taxon>Erythrolobus</taxon>
    </lineage>
</organism>
<protein>
    <submittedName>
        <fullName evidence="2">Uncharacterized protein</fullName>
    </submittedName>
</protein>
<proteinExistence type="predicted"/>
<evidence type="ECO:0000256" key="1">
    <source>
        <dbReference type="SAM" id="MobiDB-lite"/>
    </source>
</evidence>
<name>A0A7S0T3J2_9RHOD</name>
<reference evidence="2" key="1">
    <citation type="submission" date="2021-01" db="EMBL/GenBank/DDBJ databases">
        <authorList>
            <person name="Corre E."/>
            <person name="Pelletier E."/>
            <person name="Niang G."/>
            <person name="Scheremetjew M."/>
            <person name="Finn R."/>
            <person name="Kale V."/>
            <person name="Holt S."/>
            <person name="Cochrane G."/>
            <person name="Meng A."/>
            <person name="Brown T."/>
            <person name="Cohen L."/>
        </authorList>
    </citation>
    <scope>NUCLEOTIDE SEQUENCE</scope>
    <source>
        <strain evidence="2">CCMP3276</strain>
    </source>
</reference>
<feature type="region of interest" description="Disordered" evidence="1">
    <location>
        <begin position="92"/>
        <end position="129"/>
    </location>
</feature>
<evidence type="ECO:0000313" key="2">
    <source>
        <dbReference type="EMBL" id="CAD8724021.1"/>
    </source>
</evidence>